<feature type="domain" description="Nitroreductase" evidence="2">
    <location>
        <begin position="124"/>
        <end position="285"/>
    </location>
</feature>
<dbReference type="STRING" id="2017.SAMN05444320_104582"/>
<dbReference type="GO" id="GO:0016491">
    <property type="term" value="F:oxidoreductase activity"/>
    <property type="evidence" value="ECO:0007669"/>
    <property type="project" value="InterPro"/>
</dbReference>
<gene>
    <name evidence="3" type="ORF">SAMN05444320_104582</name>
</gene>
<dbReference type="EMBL" id="FQVN01000004">
    <property type="protein sequence ID" value="SHF69782.1"/>
    <property type="molecule type" value="Genomic_DNA"/>
</dbReference>
<dbReference type="PANTHER" id="PTHR23026:SF123">
    <property type="entry name" value="NAD(P)H NITROREDUCTASE RV3131-RELATED"/>
    <property type="match status" value="1"/>
</dbReference>
<reference evidence="3 4" key="1">
    <citation type="submission" date="2016-11" db="EMBL/GenBank/DDBJ databases">
        <authorList>
            <person name="Jaros S."/>
            <person name="Januszkiewicz K."/>
            <person name="Wedrychowicz H."/>
        </authorList>
    </citation>
    <scope>NUCLEOTIDE SEQUENCE [LARGE SCALE GENOMIC DNA]</scope>
    <source>
        <strain evidence="3 4">DSM 44523</strain>
    </source>
</reference>
<protein>
    <submittedName>
        <fullName evidence="3">Nitroreductase family protein</fullName>
    </submittedName>
</protein>
<dbReference type="Gene3D" id="3.40.109.10">
    <property type="entry name" value="NADH Oxidase"/>
    <property type="match status" value="2"/>
</dbReference>
<dbReference type="RefSeq" id="WP_073483704.1">
    <property type="nucleotide sequence ID" value="NZ_FQVN01000004.1"/>
</dbReference>
<feature type="region of interest" description="Disordered" evidence="1">
    <location>
        <begin position="192"/>
        <end position="213"/>
    </location>
</feature>
<dbReference type="InterPro" id="IPR050627">
    <property type="entry name" value="Nitroreductase/BluB"/>
</dbReference>
<dbReference type="SUPFAM" id="SSF55469">
    <property type="entry name" value="FMN-dependent nitroreductase-like"/>
    <property type="match status" value="2"/>
</dbReference>
<dbReference type="NCBIfam" id="NF047509">
    <property type="entry name" value="Rv3131_FMN_oxido"/>
    <property type="match status" value="1"/>
</dbReference>
<name>A0A1M5DSN1_STRHI</name>
<dbReference type="AlphaFoldDB" id="A0A1M5DSN1"/>
<dbReference type="OrthoDB" id="8156917at2"/>
<evidence type="ECO:0000259" key="2">
    <source>
        <dbReference type="Pfam" id="PF00881"/>
    </source>
</evidence>
<organism evidence="3 4">
    <name type="scientific">Streptoalloteichus hindustanus</name>
    <dbReference type="NCBI Taxonomy" id="2017"/>
    <lineage>
        <taxon>Bacteria</taxon>
        <taxon>Bacillati</taxon>
        <taxon>Actinomycetota</taxon>
        <taxon>Actinomycetes</taxon>
        <taxon>Pseudonocardiales</taxon>
        <taxon>Pseudonocardiaceae</taxon>
        <taxon>Streptoalloteichus</taxon>
    </lineage>
</organism>
<evidence type="ECO:0000313" key="4">
    <source>
        <dbReference type="Proteomes" id="UP000184501"/>
    </source>
</evidence>
<dbReference type="Proteomes" id="UP000184501">
    <property type="component" value="Unassembled WGS sequence"/>
</dbReference>
<accession>A0A1M5DSN1</accession>
<evidence type="ECO:0000256" key="1">
    <source>
        <dbReference type="SAM" id="MobiDB-lite"/>
    </source>
</evidence>
<dbReference type="InterPro" id="IPR029479">
    <property type="entry name" value="Nitroreductase"/>
</dbReference>
<dbReference type="PANTHER" id="PTHR23026">
    <property type="entry name" value="NADPH NITROREDUCTASE"/>
    <property type="match status" value="1"/>
</dbReference>
<evidence type="ECO:0000313" key="3">
    <source>
        <dbReference type="EMBL" id="SHF69782.1"/>
    </source>
</evidence>
<keyword evidence="4" id="KW-1185">Reference proteome</keyword>
<sequence length="333" mass="36737">MTALPEALGLSPDQVEAVLVAAASAPSVHNTQPWRFRLSDDSVEVHADPERRLPVVDPDDRELRLSCGAALFNLRLAVESHGVRPLVSLVPDHARPSLVAVVRRGGPARPRRELDELVRAIPLRRTNRLPFLDQPVPEGHRRPLVEAAEAERAWLHVVRDREQRAELRAMVVRATELLHADPEYRAELARWTGREPNRTDGVPSSAGGPRREPQDEWVLRDFTGGQARPRLTGKDFEDDPLLVVLCSHYEGRVAEVQTGQAMEHVLLTATALGLAVSFLSQVIEVPSVRDELRRMVGGGLEPQTVLRIGFGSPVPAVPRRPVAELLVRDSAAG</sequence>
<dbReference type="Pfam" id="PF00881">
    <property type="entry name" value="Nitroreductase"/>
    <property type="match status" value="1"/>
</dbReference>
<proteinExistence type="predicted"/>
<dbReference type="InterPro" id="IPR000415">
    <property type="entry name" value="Nitroreductase-like"/>
</dbReference>